<evidence type="ECO:0000256" key="1">
    <source>
        <dbReference type="SAM" id="MobiDB-lite"/>
    </source>
</evidence>
<protein>
    <submittedName>
        <fullName evidence="2">Uncharacterized protein</fullName>
    </submittedName>
</protein>
<proteinExistence type="predicted"/>
<organism evidence="2">
    <name type="scientific">Cacopsylla melanoneura</name>
    <dbReference type="NCBI Taxonomy" id="428564"/>
    <lineage>
        <taxon>Eukaryota</taxon>
        <taxon>Metazoa</taxon>
        <taxon>Ecdysozoa</taxon>
        <taxon>Arthropoda</taxon>
        <taxon>Hexapoda</taxon>
        <taxon>Insecta</taxon>
        <taxon>Pterygota</taxon>
        <taxon>Neoptera</taxon>
        <taxon>Paraneoptera</taxon>
        <taxon>Hemiptera</taxon>
        <taxon>Sternorrhyncha</taxon>
        <taxon>Psylloidea</taxon>
        <taxon>Psyllidae</taxon>
        <taxon>Psyllinae</taxon>
        <taxon>Cacopsylla</taxon>
    </lineage>
</organism>
<dbReference type="AlphaFoldDB" id="A0A8D8RCE8"/>
<name>A0A8D8RCE8_9HEMI</name>
<accession>A0A8D8RCE8</accession>
<dbReference type="Gene3D" id="1.20.5.2950">
    <property type="match status" value="1"/>
</dbReference>
<dbReference type="EMBL" id="HBUF01152136">
    <property type="protein sequence ID" value="CAG6648460.1"/>
    <property type="molecule type" value="Transcribed_RNA"/>
</dbReference>
<sequence>MYTYVCTYIPTSRGIHLFTQNQSSPTAEEVEPETQQETETNPLFGNRWRTTIQKSGDKIHKTNQRRERDLLKAQKDANDALKDYRARKNDNLEEKRIGVMKDQERIKRDLERKNERMVKAVNQDYKEKKESIVMSIEDKILYSKNLTQ</sequence>
<evidence type="ECO:0000313" key="2">
    <source>
        <dbReference type="EMBL" id="CAG6648460.1"/>
    </source>
</evidence>
<reference evidence="2" key="1">
    <citation type="submission" date="2021-05" db="EMBL/GenBank/DDBJ databases">
        <authorList>
            <person name="Alioto T."/>
            <person name="Alioto T."/>
            <person name="Gomez Garrido J."/>
        </authorList>
    </citation>
    <scope>NUCLEOTIDE SEQUENCE</scope>
</reference>
<feature type="region of interest" description="Disordered" evidence="1">
    <location>
        <begin position="21"/>
        <end position="43"/>
    </location>
</feature>